<reference evidence="2" key="1">
    <citation type="submission" date="2021-01" db="EMBL/GenBank/DDBJ databases">
        <authorList>
            <person name="Corre E."/>
            <person name="Pelletier E."/>
            <person name="Niang G."/>
            <person name="Scheremetjew M."/>
            <person name="Finn R."/>
            <person name="Kale V."/>
            <person name="Holt S."/>
            <person name="Cochrane G."/>
            <person name="Meng A."/>
            <person name="Brown T."/>
            <person name="Cohen L."/>
        </authorList>
    </citation>
    <scope>NUCLEOTIDE SEQUENCE</scope>
    <source>
        <strain evidence="2">MM31A-1</strain>
    </source>
</reference>
<feature type="compositionally biased region" description="Basic and acidic residues" evidence="1">
    <location>
        <begin position="97"/>
        <end position="113"/>
    </location>
</feature>
<protein>
    <submittedName>
        <fullName evidence="2">Uncharacterized protein</fullName>
    </submittedName>
</protein>
<dbReference type="EMBL" id="HBIO01013602">
    <property type="protein sequence ID" value="CAE0465710.1"/>
    <property type="molecule type" value="Transcribed_RNA"/>
</dbReference>
<organism evidence="2">
    <name type="scientific">Chaetoceros debilis</name>
    <dbReference type="NCBI Taxonomy" id="122233"/>
    <lineage>
        <taxon>Eukaryota</taxon>
        <taxon>Sar</taxon>
        <taxon>Stramenopiles</taxon>
        <taxon>Ochrophyta</taxon>
        <taxon>Bacillariophyta</taxon>
        <taxon>Coscinodiscophyceae</taxon>
        <taxon>Chaetocerotophycidae</taxon>
        <taxon>Chaetocerotales</taxon>
        <taxon>Chaetocerotaceae</taxon>
        <taxon>Chaetoceros</taxon>
    </lineage>
</organism>
<sequence>MRSWMSSCESIIPLPKYTISVPSSHPSSVPFKKPSSFPSSVPSSVPSSQPSSVPSKEPGLLIGASSAMEIAVGASLILIGLLGIKESQEFAEEQEAELEKANGDTDDASEKAQKRAVIFN</sequence>
<evidence type="ECO:0000313" key="2">
    <source>
        <dbReference type="EMBL" id="CAE0465710.1"/>
    </source>
</evidence>
<dbReference type="AlphaFoldDB" id="A0A7S3V971"/>
<feature type="compositionally biased region" description="Low complexity" evidence="1">
    <location>
        <begin position="23"/>
        <end position="55"/>
    </location>
</feature>
<feature type="region of interest" description="Disordered" evidence="1">
    <location>
        <begin position="23"/>
        <end position="58"/>
    </location>
</feature>
<proteinExistence type="predicted"/>
<name>A0A7S3V971_9STRA</name>
<gene>
    <name evidence="2" type="ORF">CDEB00056_LOCUS10551</name>
</gene>
<accession>A0A7S3V971</accession>
<feature type="region of interest" description="Disordered" evidence="1">
    <location>
        <begin position="93"/>
        <end position="120"/>
    </location>
</feature>
<evidence type="ECO:0000256" key="1">
    <source>
        <dbReference type="SAM" id="MobiDB-lite"/>
    </source>
</evidence>